<dbReference type="Proteomes" id="UP001165481">
    <property type="component" value="Unassembled WGS sequence"/>
</dbReference>
<comment type="caution">
    <text evidence="6">The sequence shown here is derived from an EMBL/GenBank/DDBJ whole genome shotgun (WGS) entry which is preliminary data.</text>
</comment>
<keyword evidence="4 5" id="KW-0862">Zinc</keyword>
<keyword evidence="2 5" id="KW-0533">Nickel</keyword>
<dbReference type="PIRSF" id="PIRSF004761">
    <property type="entry name" value="Hydrgn_mat_HypA"/>
    <property type="match status" value="1"/>
</dbReference>
<evidence type="ECO:0000256" key="4">
    <source>
        <dbReference type="ARBA" id="ARBA00022833"/>
    </source>
</evidence>
<keyword evidence="3 5" id="KW-0479">Metal-binding</keyword>
<feature type="binding site" evidence="5">
    <location>
        <position position="76"/>
    </location>
    <ligand>
        <name>Zn(2+)</name>
        <dbReference type="ChEBI" id="CHEBI:29105"/>
    </ligand>
</feature>
<evidence type="ECO:0000256" key="2">
    <source>
        <dbReference type="ARBA" id="ARBA00022596"/>
    </source>
</evidence>
<organism evidence="6 7">
    <name type="scientific">Mesosutterella faecium</name>
    <dbReference type="NCBI Taxonomy" id="2925194"/>
    <lineage>
        <taxon>Bacteria</taxon>
        <taxon>Pseudomonadati</taxon>
        <taxon>Pseudomonadota</taxon>
        <taxon>Betaproteobacteria</taxon>
        <taxon>Burkholderiales</taxon>
        <taxon>Sutterellaceae</taxon>
        <taxon>Mesosutterella</taxon>
    </lineage>
</organism>
<accession>A0ABT7INT4</accession>
<protein>
    <recommendedName>
        <fullName evidence="5">Hydrogenase maturation factor HypA</fullName>
    </recommendedName>
</protein>
<reference evidence="6" key="1">
    <citation type="submission" date="2023-03" db="EMBL/GenBank/DDBJ databases">
        <title>Mesosutterella sp. nov. isolated from porcine feces.</title>
        <authorList>
            <person name="Yu S."/>
        </authorList>
    </citation>
    <scope>NUCLEOTIDE SEQUENCE</scope>
    <source>
        <strain evidence="6">AGMB02718</strain>
    </source>
</reference>
<evidence type="ECO:0000256" key="5">
    <source>
        <dbReference type="HAMAP-Rule" id="MF_00213"/>
    </source>
</evidence>
<dbReference type="RefSeq" id="WP_243376226.1">
    <property type="nucleotide sequence ID" value="NZ_JAKZJU020000001.1"/>
</dbReference>
<dbReference type="InterPro" id="IPR000688">
    <property type="entry name" value="HypA/HybF"/>
</dbReference>
<dbReference type="NCBIfam" id="TIGR00100">
    <property type="entry name" value="hypA"/>
    <property type="match status" value="1"/>
</dbReference>
<dbReference type="Pfam" id="PF01155">
    <property type="entry name" value="HypA"/>
    <property type="match status" value="1"/>
</dbReference>
<dbReference type="InterPro" id="IPR020538">
    <property type="entry name" value="Hydgase_Ni_incorp_HypA/HybF_CS"/>
</dbReference>
<comment type="function">
    <text evidence="5">Involved in the maturation of [NiFe] hydrogenases. Required for nickel insertion into the metal center of the hydrogenase.</text>
</comment>
<feature type="binding site" evidence="5">
    <location>
        <position position="73"/>
    </location>
    <ligand>
        <name>Zn(2+)</name>
        <dbReference type="ChEBI" id="CHEBI:29105"/>
    </ligand>
</feature>
<dbReference type="PANTHER" id="PTHR34535">
    <property type="entry name" value="HYDROGENASE MATURATION FACTOR HYPA"/>
    <property type="match status" value="1"/>
</dbReference>
<keyword evidence="7" id="KW-1185">Reference proteome</keyword>
<sequence length="126" mass="13596">MHEVSIAEGIMEIVSNAAAKAGAKSVSEVRVAVGELSAVETEALSFAFESVKKGTVADRARLVIERPEGRAWCLDCRREVPLHRFGDACPLCGGYHLAPTQGRDMKVIDLKADSGPDDAPDEQRNF</sequence>
<feature type="binding site" evidence="5">
    <location>
        <position position="2"/>
    </location>
    <ligand>
        <name>Ni(2+)</name>
        <dbReference type="ChEBI" id="CHEBI:49786"/>
    </ligand>
</feature>
<evidence type="ECO:0000256" key="3">
    <source>
        <dbReference type="ARBA" id="ARBA00022723"/>
    </source>
</evidence>
<gene>
    <name evidence="5 6" type="primary">hypA</name>
    <name evidence="6" type="ORF">MUN46_006295</name>
</gene>
<evidence type="ECO:0000313" key="7">
    <source>
        <dbReference type="Proteomes" id="UP001165481"/>
    </source>
</evidence>
<dbReference type="HAMAP" id="MF_00213">
    <property type="entry name" value="HypA_HybF"/>
    <property type="match status" value="1"/>
</dbReference>
<name>A0ABT7INT4_9BURK</name>
<dbReference type="PANTHER" id="PTHR34535:SF3">
    <property type="entry name" value="HYDROGENASE MATURATION FACTOR HYPA"/>
    <property type="match status" value="1"/>
</dbReference>
<dbReference type="EMBL" id="JAKZJU020000001">
    <property type="protein sequence ID" value="MDL2059536.1"/>
    <property type="molecule type" value="Genomic_DNA"/>
</dbReference>
<evidence type="ECO:0000313" key="6">
    <source>
        <dbReference type="EMBL" id="MDL2059536.1"/>
    </source>
</evidence>
<feature type="binding site" evidence="5">
    <location>
        <position position="89"/>
    </location>
    <ligand>
        <name>Zn(2+)</name>
        <dbReference type="ChEBI" id="CHEBI:29105"/>
    </ligand>
</feature>
<evidence type="ECO:0000256" key="1">
    <source>
        <dbReference type="ARBA" id="ARBA00010748"/>
    </source>
</evidence>
<proteinExistence type="inferred from homology"/>
<dbReference type="PROSITE" id="PS01249">
    <property type="entry name" value="HYPA"/>
    <property type="match status" value="1"/>
</dbReference>
<dbReference type="Gene3D" id="3.30.2320.80">
    <property type="match status" value="1"/>
</dbReference>
<comment type="similarity">
    <text evidence="1 5">Belongs to the HypA/HybF family.</text>
</comment>
<feature type="binding site" evidence="5">
    <location>
        <position position="92"/>
    </location>
    <ligand>
        <name>Zn(2+)</name>
        <dbReference type="ChEBI" id="CHEBI:29105"/>
    </ligand>
</feature>